<evidence type="ECO:0000256" key="10">
    <source>
        <dbReference type="ARBA" id="ARBA00022982"/>
    </source>
</evidence>
<evidence type="ECO:0000256" key="16">
    <source>
        <dbReference type="PIRSR" id="PIRSR017205-1"/>
    </source>
</evidence>
<dbReference type="OrthoDB" id="269384at2759"/>
<dbReference type="PANTHER" id="PTHR12613:SF0">
    <property type="entry name" value="ERO1-LIKE PROTEIN"/>
    <property type="match status" value="1"/>
</dbReference>
<evidence type="ECO:0000256" key="18">
    <source>
        <dbReference type="PIRSR" id="PIRSR017205-3"/>
    </source>
</evidence>
<feature type="active site" description="Nucleophile" evidence="16">
    <location>
        <position position="395"/>
    </location>
</feature>
<evidence type="ECO:0000256" key="21">
    <source>
        <dbReference type="SAM" id="SignalP"/>
    </source>
</evidence>
<dbReference type="AlphaFoldDB" id="A0A4D9CW16"/>
<accession>A0A4D9CW16</accession>
<keyword evidence="13 18" id="KW-1015">Disulfide bond</keyword>
<feature type="signal peptide" evidence="21">
    <location>
        <begin position="1"/>
        <end position="24"/>
    </location>
</feature>
<evidence type="ECO:0000256" key="11">
    <source>
        <dbReference type="ARBA" id="ARBA00023002"/>
    </source>
</evidence>
<organism evidence="22 23">
    <name type="scientific">Nannochloropsis salina CCMP1776</name>
    <dbReference type="NCBI Taxonomy" id="1027361"/>
    <lineage>
        <taxon>Eukaryota</taxon>
        <taxon>Sar</taxon>
        <taxon>Stramenopiles</taxon>
        <taxon>Ochrophyta</taxon>
        <taxon>Eustigmatophyceae</taxon>
        <taxon>Eustigmatales</taxon>
        <taxon>Monodopsidaceae</taxon>
        <taxon>Microchloropsis</taxon>
        <taxon>Microchloropsis salina</taxon>
    </lineage>
</organism>
<dbReference type="GO" id="GO:0071949">
    <property type="term" value="F:FAD binding"/>
    <property type="evidence" value="ECO:0007669"/>
    <property type="project" value="InterPro"/>
</dbReference>
<keyword evidence="23" id="KW-1185">Reference proteome</keyword>
<comment type="similarity">
    <text evidence="3">Belongs to the EROs family.</text>
</comment>
<proteinExistence type="inferred from homology"/>
<evidence type="ECO:0000256" key="13">
    <source>
        <dbReference type="ARBA" id="ARBA00023157"/>
    </source>
</evidence>
<keyword evidence="7 21" id="KW-0732">Signal</keyword>
<protein>
    <recommendedName>
        <fullName evidence="24">Endoplasmic reticulum oxidoreductin 1</fullName>
    </recommendedName>
</protein>
<evidence type="ECO:0000256" key="3">
    <source>
        <dbReference type="ARBA" id="ARBA00008277"/>
    </source>
</evidence>
<evidence type="ECO:0000256" key="5">
    <source>
        <dbReference type="ARBA" id="ARBA00022448"/>
    </source>
</evidence>
<dbReference type="Pfam" id="PF04137">
    <property type="entry name" value="ERO1"/>
    <property type="match status" value="1"/>
</dbReference>
<keyword evidence="8" id="KW-0256">Endoplasmic reticulum</keyword>
<keyword evidence="10" id="KW-0249">Electron transport</keyword>
<name>A0A4D9CW16_9STRA</name>
<feature type="region of interest" description="Disordered" evidence="19">
    <location>
        <begin position="492"/>
        <end position="522"/>
    </location>
</feature>
<keyword evidence="5" id="KW-0813">Transport</keyword>
<evidence type="ECO:0000256" key="17">
    <source>
        <dbReference type="PIRSR" id="PIRSR017205-2"/>
    </source>
</evidence>
<keyword evidence="20" id="KW-1133">Transmembrane helix</keyword>
<feature type="compositionally biased region" description="Basic and acidic residues" evidence="19">
    <location>
        <begin position="492"/>
        <end position="512"/>
    </location>
</feature>
<reference evidence="22 23" key="1">
    <citation type="submission" date="2019-01" db="EMBL/GenBank/DDBJ databases">
        <title>Nuclear Genome Assembly of the Microalgal Biofuel strain Nannochloropsis salina CCMP1776.</title>
        <authorList>
            <person name="Hovde B."/>
        </authorList>
    </citation>
    <scope>NUCLEOTIDE SEQUENCE [LARGE SCALE GENOMIC DNA]</scope>
    <source>
        <strain evidence="22 23">CCMP1776</strain>
    </source>
</reference>
<keyword evidence="11" id="KW-0560">Oxidoreductase</keyword>
<feature type="disulfide bond" description="Redox-active" evidence="18">
    <location>
        <begin position="395"/>
        <end position="398"/>
    </location>
</feature>
<dbReference type="SUPFAM" id="SSF110019">
    <property type="entry name" value="ERO1-like"/>
    <property type="match status" value="1"/>
</dbReference>
<comment type="subcellular location">
    <subcellularLocation>
        <location evidence="2">Endoplasmic reticulum membrane</location>
        <topology evidence="2">Peripheral membrane protein</topology>
        <orientation evidence="2">Lumenal side</orientation>
    </subcellularLocation>
</comment>
<evidence type="ECO:0000256" key="2">
    <source>
        <dbReference type="ARBA" id="ARBA00004367"/>
    </source>
</evidence>
<feature type="disulfide bond" description="Redox-active" evidence="18">
    <location>
        <begin position="106"/>
        <end position="111"/>
    </location>
</feature>
<evidence type="ECO:0008006" key="24">
    <source>
        <dbReference type="Google" id="ProtNLM"/>
    </source>
</evidence>
<keyword evidence="14" id="KW-0325">Glycoprotein</keyword>
<dbReference type="EMBL" id="SDOX01000122">
    <property type="protein sequence ID" value="TFJ81715.1"/>
    <property type="molecule type" value="Genomic_DNA"/>
</dbReference>
<feature type="binding site" evidence="17">
    <location>
        <position position="201"/>
    </location>
    <ligand>
        <name>FAD</name>
        <dbReference type="ChEBI" id="CHEBI:57692"/>
    </ligand>
</feature>
<evidence type="ECO:0000256" key="7">
    <source>
        <dbReference type="ARBA" id="ARBA00022729"/>
    </source>
</evidence>
<keyword evidence="20" id="KW-0812">Transmembrane</keyword>
<keyword evidence="12 20" id="KW-0472">Membrane</keyword>
<evidence type="ECO:0000256" key="19">
    <source>
        <dbReference type="SAM" id="MobiDB-lite"/>
    </source>
</evidence>
<keyword evidence="15" id="KW-0676">Redox-active center</keyword>
<dbReference type="PANTHER" id="PTHR12613">
    <property type="entry name" value="ERO1-RELATED"/>
    <property type="match status" value="1"/>
</dbReference>
<dbReference type="GO" id="GO:0016972">
    <property type="term" value="F:thiol oxidase activity"/>
    <property type="evidence" value="ECO:0007669"/>
    <property type="project" value="InterPro"/>
</dbReference>
<evidence type="ECO:0000313" key="23">
    <source>
        <dbReference type="Proteomes" id="UP000355283"/>
    </source>
</evidence>
<dbReference type="GO" id="GO:0015035">
    <property type="term" value="F:protein-disulfide reductase activity"/>
    <property type="evidence" value="ECO:0007669"/>
    <property type="project" value="InterPro"/>
</dbReference>
<dbReference type="PIRSF" id="PIRSF017205">
    <property type="entry name" value="ERO1"/>
    <property type="match status" value="1"/>
</dbReference>
<dbReference type="InterPro" id="IPR007266">
    <property type="entry name" value="Ero1"/>
</dbReference>
<keyword evidence="6" id="KW-0285">Flavoprotein</keyword>
<evidence type="ECO:0000256" key="20">
    <source>
        <dbReference type="SAM" id="Phobius"/>
    </source>
</evidence>
<evidence type="ECO:0000256" key="6">
    <source>
        <dbReference type="ARBA" id="ARBA00022630"/>
    </source>
</evidence>
<feature type="transmembrane region" description="Helical" evidence="20">
    <location>
        <begin position="468"/>
        <end position="487"/>
    </location>
</feature>
<feature type="binding site" evidence="17">
    <location>
        <position position="214"/>
    </location>
    <ligand>
        <name>FAD</name>
        <dbReference type="ChEBI" id="CHEBI:57692"/>
    </ligand>
</feature>
<gene>
    <name evidence="22" type="ORF">NSK_006964</name>
</gene>
<feature type="binding site" evidence="17">
    <location>
        <position position="278"/>
    </location>
    <ligand>
        <name>FAD</name>
        <dbReference type="ChEBI" id="CHEBI:57692"/>
    </ligand>
</feature>
<sequence>MWWMLKPRLLFFWGIFLLVGQLYAQTEGGKMLTSLHALSFFRSRVCQTCDLVGSVGDCGCDFDTVNQATILHFFPLLTDLAQRTFFRYFKVNLNKDCPFWHEDMMCSIRDCAVLECEAHEIPPVWIERDAEGRAVRECLKESDTTTDKMEMHLGAVDRKEAMVGVDAFAGWEEGDNARVWIEQEEEDQGMTYINLLRNPERFTGYAGPSARRAWNAIYENCFELSPGELEAGGHCLEKRVFYRLIAGLQSSISTHLALEYYDKAQDCWFPNTALFVEKVGKHPERIHNLYFTYLFLLRAINKAGPELLLYDYDTGNPEDDEWVRSAVQNLVRTSSNTSTADQCHRAFDESGMFQPRGLTDGAEAAAEEERELHKLRQDFFVRFHNISRIMDCVGCEKCRLWGKLQILGLGTAIKIVLGRPEDRTLEGRLSFQGNEVISLINTAHQLAKSVKAVENFQKLEFDDILQRWMWMSGLAFIVIGLFLRVCLQRQEMKKPSKENKQGDRSNGRRDVGSRFTSSKKTN</sequence>
<feature type="binding site" evidence="17">
    <location>
        <position position="203"/>
    </location>
    <ligand>
        <name>FAD</name>
        <dbReference type="ChEBI" id="CHEBI:57692"/>
    </ligand>
</feature>
<comment type="caution">
    <text evidence="22">The sequence shown here is derived from an EMBL/GenBank/DDBJ whole genome shotgun (WGS) entry which is preliminary data.</text>
</comment>
<dbReference type="GO" id="GO:0005789">
    <property type="term" value="C:endoplasmic reticulum membrane"/>
    <property type="evidence" value="ECO:0007669"/>
    <property type="project" value="UniProtKB-SubCell"/>
</dbReference>
<keyword evidence="9 17" id="KW-0274">FAD</keyword>
<comment type="subunit">
    <text evidence="4">May function both as a monomer and a homodimer.</text>
</comment>
<evidence type="ECO:0000313" key="22">
    <source>
        <dbReference type="EMBL" id="TFJ81715.1"/>
    </source>
</evidence>
<evidence type="ECO:0000256" key="15">
    <source>
        <dbReference type="ARBA" id="ARBA00023284"/>
    </source>
</evidence>
<evidence type="ECO:0000256" key="12">
    <source>
        <dbReference type="ARBA" id="ARBA00023136"/>
    </source>
</evidence>
<comment type="cofactor">
    <cofactor evidence="1 17">
        <name>FAD</name>
        <dbReference type="ChEBI" id="CHEBI:57692"/>
    </cofactor>
</comment>
<evidence type="ECO:0000256" key="4">
    <source>
        <dbReference type="ARBA" id="ARBA00011802"/>
    </source>
</evidence>
<evidence type="ECO:0000256" key="8">
    <source>
        <dbReference type="ARBA" id="ARBA00022824"/>
    </source>
</evidence>
<evidence type="ECO:0000256" key="1">
    <source>
        <dbReference type="ARBA" id="ARBA00001974"/>
    </source>
</evidence>
<evidence type="ECO:0000256" key="14">
    <source>
        <dbReference type="ARBA" id="ARBA00023180"/>
    </source>
</evidence>
<dbReference type="InterPro" id="IPR037192">
    <property type="entry name" value="ERO1-like_sf"/>
</dbReference>
<dbReference type="Proteomes" id="UP000355283">
    <property type="component" value="Unassembled WGS sequence"/>
</dbReference>
<feature type="active site" evidence="16">
    <location>
        <position position="398"/>
    </location>
</feature>
<feature type="chain" id="PRO_5020029182" description="Endoplasmic reticulum oxidoreductin 1" evidence="21">
    <location>
        <begin position="25"/>
        <end position="522"/>
    </location>
</feature>
<evidence type="ECO:0000256" key="9">
    <source>
        <dbReference type="ARBA" id="ARBA00022827"/>
    </source>
</evidence>
<dbReference type="GO" id="GO:0034975">
    <property type="term" value="P:protein folding in endoplasmic reticulum"/>
    <property type="evidence" value="ECO:0007669"/>
    <property type="project" value="InterPro"/>
</dbReference>